<reference evidence="2 3" key="1">
    <citation type="submission" date="2021-01" db="EMBL/GenBank/DDBJ databases">
        <title>Whole genome shotgun sequence of Actinoplanes durhamensis NBRC 14914.</title>
        <authorList>
            <person name="Komaki H."/>
            <person name="Tamura T."/>
        </authorList>
    </citation>
    <scope>NUCLEOTIDE SEQUENCE [LARGE SCALE GENOMIC DNA]</scope>
    <source>
        <strain evidence="2 3">NBRC 14914</strain>
    </source>
</reference>
<dbReference type="Proteomes" id="UP000637628">
    <property type="component" value="Unassembled WGS sequence"/>
</dbReference>
<protein>
    <submittedName>
        <fullName evidence="2">Uncharacterized protein</fullName>
    </submittedName>
</protein>
<evidence type="ECO:0000313" key="3">
    <source>
        <dbReference type="Proteomes" id="UP000637628"/>
    </source>
</evidence>
<name>A0ABQ3ZB20_9ACTN</name>
<feature type="region of interest" description="Disordered" evidence="1">
    <location>
        <begin position="37"/>
        <end position="59"/>
    </location>
</feature>
<organism evidence="2 3">
    <name type="scientific">Paractinoplanes durhamensis</name>
    <dbReference type="NCBI Taxonomy" id="113563"/>
    <lineage>
        <taxon>Bacteria</taxon>
        <taxon>Bacillati</taxon>
        <taxon>Actinomycetota</taxon>
        <taxon>Actinomycetes</taxon>
        <taxon>Micromonosporales</taxon>
        <taxon>Micromonosporaceae</taxon>
        <taxon>Paractinoplanes</taxon>
    </lineage>
</organism>
<accession>A0ABQ3ZB20</accession>
<proteinExistence type="predicted"/>
<evidence type="ECO:0000313" key="2">
    <source>
        <dbReference type="EMBL" id="GIE07022.1"/>
    </source>
</evidence>
<keyword evidence="3" id="KW-1185">Reference proteome</keyword>
<gene>
    <name evidence="2" type="ORF">Adu01nite_83720</name>
</gene>
<evidence type="ECO:0000256" key="1">
    <source>
        <dbReference type="SAM" id="MobiDB-lite"/>
    </source>
</evidence>
<comment type="caution">
    <text evidence="2">The sequence shown here is derived from an EMBL/GenBank/DDBJ whole genome shotgun (WGS) entry which is preliminary data.</text>
</comment>
<sequence>MPAVLAGRLVPVGADPGVGAVDRPGGEGAAQHRVPLLDEAEGGRLDGDAGPAGGDRHQVPDRQTVAIEPDFYVHNSVT</sequence>
<dbReference type="EMBL" id="BOML01000071">
    <property type="protein sequence ID" value="GIE07022.1"/>
    <property type="molecule type" value="Genomic_DNA"/>
</dbReference>